<keyword evidence="1" id="KW-0472">Membrane</keyword>
<protein>
    <recommendedName>
        <fullName evidence="2">Metallo-beta-lactamase domain-containing protein</fullName>
    </recommendedName>
</protein>
<dbReference type="Pfam" id="PF00753">
    <property type="entry name" value="Lactamase_B"/>
    <property type="match status" value="1"/>
</dbReference>
<dbReference type="KEGG" id="phy:AJ81_09810"/>
<keyword evidence="1" id="KW-1133">Transmembrane helix</keyword>
<reference evidence="3 4" key="1">
    <citation type="submission" date="2014-01" db="EMBL/GenBank/DDBJ databases">
        <title>Genome sequencing of Thermotog hypogea.</title>
        <authorList>
            <person name="Zhang X."/>
            <person name="Alvare G."/>
            <person name="Fristensky B."/>
            <person name="Chen L."/>
            <person name="Suen T."/>
            <person name="Chen Q."/>
            <person name="Ma K."/>
        </authorList>
    </citation>
    <scope>NUCLEOTIDE SEQUENCE [LARGE SCALE GENOMIC DNA]</scope>
    <source>
        <strain evidence="3 4">DSM 11164</strain>
    </source>
</reference>
<gene>
    <name evidence="3" type="ORF">AJ81_09810</name>
</gene>
<evidence type="ECO:0000313" key="4">
    <source>
        <dbReference type="Proteomes" id="UP000077469"/>
    </source>
</evidence>
<evidence type="ECO:0000259" key="2">
    <source>
        <dbReference type="SMART" id="SM00849"/>
    </source>
</evidence>
<dbReference type="OrthoDB" id="9803916at2"/>
<proteinExistence type="predicted"/>
<name>A0A0X1KUF9_9THEM</name>
<dbReference type="Proteomes" id="UP000077469">
    <property type="component" value="Chromosome"/>
</dbReference>
<dbReference type="InterPro" id="IPR001279">
    <property type="entry name" value="Metallo-B-lactamas"/>
</dbReference>
<feature type="transmembrane region" description="Helical" evidence="1">
    <location>
        <begin position="20"/>
        <end position="42"/>
    </location>
</feature>
<dbReference type="AlphaFoldDB" id="A0A0X1KUF9"/>
<dbReference type="RefSeq" id="WP_031502539.1">
    <property type="nucleotide sequence ID" value="NC_022795.1"/>
</dbReference>
<dbReference type="Gene3D" id="3.60.15.10">
    <property type="entry name" value="Ribonuclease Z/Hydroxyacylglutathione hydrolase-like"/>
    <property type="match status" value="1"/>
</dbReference>
<dbReference type="STRING" id="1123384.AJ81_09810"/>
<organism evidence="3 4">
    <name type="scientific">Pseudothermotoga hypogea DSM 11164 = NBRC 106472</name>
    <dbReference type="NCBI Taxonomy" id="1123384"/>
    <lineage>
        <taxon>Bacteria</taxon>
        <taxon>Thermotogati</taxon>
        <taxon>Thermotogota</taxon>
        <taxon>Thermotogae</taxon>
        <taxon>Thermotogales</taxon>
        <taxon>Thermotogaceae</taxon>
        <taxon>Pseudothermotoga</taxon>
    </lineage>
</organism>
<dbReference type="SMART" id="SM00849">
    <property type="entry name" value="Lactamase_B"/>
    <property type="match status" value="1"/>
</dbReference>
<dbReference type="InterPro" id="IPR041712">
    <property type="entry name" value="DHPS-like_MBL-fold"/>
</dbReference>
<dbReference type="SUPFAM" id="SSF56281">
    <property type="entry name" value="Metallo-hydrolase/oxidoreductase"/>
    <property type="match status" value="1"/>
</dbReference>
<dbReference type="EMBL" id="CP007141">
    <property type="protein sequence ID" value="AJC74909.1"/>
    <property type="molecule type" value="Genomic_DNA"/>
</dbReference>
<keyword evidence="1" id="KW-0812">Transmembrane</keyword>
<keyword evidence="4" id="KW-1185">Reference proteome</keyword>
<accession>A0A0X1KUF9</accession>
<dbReference type="PANTHER" id="PTHR13754">
    <property type="entry name" value="METALLO-BETA-LACTAMASE SUPERFAMILY PROTEIN"/>
    <property type="match status" value="1"/>
</dbReference>
<sequence>MNIVLVAEASTKLQRAFKIWGLSFLVGVNVLFDAFSSGRILLRNMKRLHIDPSKIEHVVLSHEHWDHVGGLGELLKTNPNIKVYICEGFSQRFEDALKDRFSVEVIRVRDPLRIAPSIHSSGQIEGRYNDRTIFEQCLVVDRGEFVDVLVGCCHPGVIKMVQTVLERFGKPIGLLAGGLHLLDKETSEISRIVDEIERLNVKRIMPCHCTGREAVEIFGKRFQDRLIPARVGIEL</sequence>
<evidence type="ECO:0000313" key="3">
    <source>
        <dbReference type="EMBL" id="AJC74909.1"/>
    </source>
</evidence>
<dbReference type="PATRIC" id="fig|1123384.7.peg.1969"/>
<dbReference type="PaxDb" id="1123384-AJ81_09810"/>
<dbReference type="InterPro" id="IPR052926">
    <property type="entry name" value="Metallo-beta-lactamase_dom"/>
</dbReference>
<dbReference type="InterPro" id="IPR036866">
    <property type="entry name" value="RibonucZ/Hydroxyglut_hydro"/>
</dbReference>
<dbReference type="CDD" id="cd07713">
    <property type="entry name" value="DHPS-like_MBL-fold"/>
    <property type="match status" value="1"/>
</dbReference>
<dbReference type="GO" id="GO:0016740">
    <property type="term" value="F:transferase activity"/>
    <property type="evidence" value="ECO:0007669"/>
    <property type="project" value="TreeGrafter"/>
</dbReference>
<feature type="domain" description="Metallo-beta-lactamase" evidence="2">
    <location>
        <begin position="20"/>
        <end position="208"/>
    </location>
</feature>
<evidence type="ECO:0000256" key="1">
    <source>
        <dbReference type="SAM" id="Phobius"/>
    </source>
</evidence>
<dbReference type="PANTHER" id="PTHR13754:SF13">
    <property type="entry name" value="METALLO-BETA-LACTAMASE SUPERFAMILY PROTEIN (AFU_ORTHOLOGUE AFUA_3G07630)"/>
    <property type="match status" value="1"/>
</dbReference>